<reference evidence="2 3" key="1">
    <citation type="submission" date="2019-07" db="EMBL/GenBank/DDBJ databases">
        <title>Whole genome shotgun sequence of Agrococcus baldri NBRC 103055.</title>
        <authorList>
            <person name="Hosoyama A."/>
            <person name="Uohara A."/>
            <person name="Ohji S."/>
            <person name="Ichikawa N."/>
        </authorList>
    </citation>
    <scope>NUCLEOTIDE SEQUENCE [LARGE SCALE GENOMIC DNA]</scope>
    <source>
        <strain evidence="2 3">NBRC 103055</strain>
    </source>
</reference>
<evidence type="ECO:0000313" key="3">
    <source>
        <dbReference type="Proteomes" id="UP000321749"/>
    </source>
</evidence>
<feature type="transmembrane region" description="Helical" evidence="1">
    <location>
        <begin position="111"/>
        <end position="130"/>
    </location>
</feature>
<feature type="transmembrane region" description="Helical" evidence="1">
    <location>
        <begin position="210"/>
        <end position="232"/>
    </location>
</feature>
<dbReference type="EMBL" id="BJUU01000002">
    <property type="protein sequence ID" value="GEK79249.1"/>
    <property type="molecule type" value="Genomic_DNA"/>
</dbReference>
<feature type="transmembrane region" description="Helical" evidence="1">
    <location>
        <begin position="295"/>
        <end position="316"/>
    </location>
</feature>
<feature type="transmembrane region" description="Helical" evidence="1">
    <location>
        <begin position="86"/>
        <end position="105"/>
    </location>
</feature>
<feature type="transmembrane region" description="Helical" evidence="1">
    <location>
        <begin position="20"/>
        <end position="41"/>
    </location>
</feature>
<comment type="caution">
    <text evidence="2">The sequence shown here is derived from an EMBL/GenBank/DDBJ whole genome shotgun (WGS) entry which is preliminary data.</text>
</comment>
<gene>
    <name evidence="2" type="ORF">ABA31_06000</name>
</gene>
<feature type="transmembrane region" description="Helical" evidence="1">
    <location>
        <begin position="61"/>
        <end position="79"/>
    </location>
</feature>
<dbReference type="AlphaFoldDB" id="A0AA87R9U3"/>
<evidence type="ECO:0000313" key="2">
    <source>
        <dbReference type="EMBL" id="GEK79249.1"/>
    </source>
</evidence>
<feature type="transmembrane region" description="Helical" evidence="1">
    <location>
        <begin position="174"/>
        <end position="198"/>
    </location>
</feature>
<dbReference type="RefSeq" id="WP_146792613.1">
    <property type="nucleotide sequence ID" value="NZ_BJUU01000002.1"/>
</dbReference>
<evidence type="ECO:0000256" key="1">
    <source>
        <dbReference type="SAM" id="Phobius"/>
    </source>
</evidence>
<keyword evidence="1" id="KW-0472">Membrane</keyword>
<keyword evidence="3" id="KW-1185">Reference proteome</keyword>
<feature type="transmembrane region" description="Helical" evidence="1">
    <location>
        <begin position="252"/>
        <end position="275"/>
    </location>
</feature>
<proteinExistence type="predicted"/>
<dbReference type="Proteomes" id="UP000321749">
    <property type="component" value="Unassembled WGS sequence"/>
</dbReference>
<name>A0AA87R9U3_9MICO</name>
<feature type="transmembrane region" description="Helical" evidence="1">
    <location>
        <begin position="142"/>
        <end position="168"/>
    </location>
</feature>
<feature type="transmembrane region" description="Helical" evidence="1">
    <location>
        <begin position="336"/>
        <end position="357"/>
    </location>
</feature>
<sequence>MITEPRQGHRPAEPLARRIALPAAAVGAAAVAITGLLGMLLPHLAPFTGEMPGVLGFVGERATLVEACIGIAALVLVALHRSLPSGIGRPLAGVLGAAAAITMPGSSIAGAGYLLALLVLVAVPILLVVLSFRRPAAGVPLLALLVAGLAAGELTGAFAVSRFLGVFVDGMGDAWLALLATAAHTLAGLALLALAVPGPSSRAADAVRRARVPVTIAAAACAAPYIVARASWLTPWPLFGPSREMLDSTPATLVTGLLLGTAMLVGALLTLGLILPWGERFPAWVPGVGGRPVPVPLAVVPALLVAVLFTVGGIGLMGLGGAAQEVGAPAFQQLTMAAMLPFWLWGPLLAIATWGYAMHRREPA</sequence>
<organism evidence="2 3">
    <name type="scientific">Agrococcus baldri</name>
    <dbReference type="NCBI Taxonomy" id="153730"/>
    <lineage>
        <taxon>Bacteria</taxon>
        <taxon>Bacillati</taxon>
        <taxon>Actinomycetota</taxon>
        <taxon>Actinomycetes</taxon>
        <taxon>Micrococcales</taxon>
        <taxon>Microbacteriaceae</taxon>
        <taxon>Agrococcus</taxon>
    </lineage>
</organism>
<accession>A0AA87R9U3</accession>
<keyword evidence="1" id="KW-0812">Transmembrane</keyword>
<keyword evidence="1" id="KW-1133">Transmembrane helix</keyword>
<protein>
    <submittedName>
        <fullName evidence="2">Uncharacterized protein</fullName>
    </submittedName>
</protein>